<dbReference type="SMART" id="SM00280">
    <property type="entry name" value="KAZAL"/>
    <property type="match status" value="3"/>
</dbReference>
<dbReference type="Proteomes" id="UP000823046">
    <property type="component" value="Unassembled WGS sequence"/>
</dbReference>
<dbReference type="Gene3D" id="3.30.60.30">
    <property type="match status" value="3"/>
</dbReference>
<dbReference type="GO" id="GO:0004867">
    <property type="term" value="F:serine-type endopeptidase inhibitor activity"/>
    <property type="evidence" value="ECO:0007669"/>
    <property type="project" value="UniProtKB-KW"/>
</dbReference>
<dbReference type="InterPro" id="IPR050653">
    <property type="entry name" value="Prot_Inhib_GrowthFact_Antg"/>
</dbReference>
<dbReference type="PANTHER" id="PTHR10913">
    <property type="entry name" value="FOLLISTATIN-RELATED"/>
    <property type="match status" value="1"/>
</dbReference>
<dbReference type="SUPFAM" id="SSF100895">
    <property type="entry name" value="Kazal-type serine protease inhibitors"/>
    <property type="match status" value="3"/>
</dbReference>
<dbReference type="Pfam" id="PF07648">
    <property type="entry name" value="Kazal_2"/>
    <property type="match status" value="2"/>
</dbReference>
<protein>
    <submittedName>
        <fullName evidence="4">Kazal-type serine protease inhibitor domain-containing protein</fullName>
    </submittedName>
</protein>
<keyword evidence="4" id="KW-0646">Protease inhibitor</keyword>
<feature type="domain" description="Kazal-like" evidence="3">
    <location>
        <begin position="141"/>
        <end position="192"/>
    </location>
</feature>
<feature type="region of interest" description="Disordered" evidence="2">
    <location>
        <begin position="849"/>
        <end position="874"/>
    </location>
</feature>
<accession>A0ABQ7JB23</accession>
<dbReference type="PANTHER" id="PTHR10913:SF81">
    <property type="entry name" value="KAZAL-LIKE DOMAIN-CONTAINING PROTEIN"/>
    <property type="match status" value="1"/>
</dbReference>
<dbReference type="EMBL" id="JADAQX010000221">
    <property type="protein sequence ID" value="KAF8821176.1"/>
    <property type="molecule type" value="Genomic_DNA"/>
</dbReference>
<evidence type="ECO:0000313" key="5">
    <source>
        <dbReference type="Proteomes" id="UP000823046"/>
    </source>
</evidence>
<proteinExistence type="predicted"/>
<comment type="caution">
    <text evidence="4">The sequence shown here is derived from an EMBL/GenBank/DDBJ whole genome shotgun (WGS) entry which is preliminary data.</text>
</comment>
<evidence type="ECO:0000259" key="3">
    <source>
        <dbReference type="PROSITE" id="PS51465"/>
    </source>
</evidence>
<keyword evidence="1" id="KW-1015">Disulfide bond</keyword>
<keyword evidence="5" id="KW-1185">Reference proteome</keyword>
<dbReference type="PROSITE" id="PS51465">
    <property type="entry name" value="KAZAL_2"/>
    <property type="match status" value="3"/>
</dbReference>
<keyword evidence="4" id="KW-0722">Serine protease inhibitor</keyword>
<name>A0ABQ7JB23_9APIC</name>
<feature type="region of interest" description="Disordered" evidence="2">
    <location>
        <begin position="205"/>
        <end position="227"/>
    </location>
</feature>
<evidence type="ECO:0000256" key="1">
    <source>
        <dbReference type="ARBA" id="ARBA00023157"/>
    </source>
</evidence>
<feature type="domain" description="Kazal-like" evidence="3">
    <location>
        <begin position="387"/>
        <end position="439"/>
    </location>
</feature>
<dbReference type="InterPro" id="IPR036058">
    <property type="entry name" value="Kazal_dom_sf"/>
</dbReference>
<sequence>MHLTENSFFFGANAAFRDKNSDIHLRVSCLSSTDSSESFRGLKETILYNESISKILLFFEITAEYSKPLQWLLSNIPLALKSDSQIFSKENFPVLDGQASPEEILYPVADALQSRLMRLNKNVLLRQERWQKRQDLLFPPVQPNPKCMWQCPLESLYVILCATNGNTYYSECDYEKAKCVNPRIHILSIGTVCDKDMVYSNIPADMPPSRTSQVSLPSPPTAASAASPSISLPTAATISTNCRFACTKEFVPVCGSNGVTYSNVCVFNLVACLNPLAALSIQRMGPCMEHEKKINPMVISSLSNDFLAPSKSTPGMNTPLAAIEDTQETITPSIVSVLETLPKPTIGEPSTNLNFDKQGESKKLETMDMKAKVETMDQTVKTVVTSVPQTAVCNTHCPRGGTRVCGSDNRTYLNLCELQVYNCLSVTRVDVKYNGSCDGEHVMHSEARLMDKSQGETPLTQTENSYNEGDKINFVIQPSMNTSKDMERMADATSVIQMENVGKSIVSEEKSPLQEKSSVESILLVKDKIVENTVVGDVLPIQDEKMEVKSVGDPLPVQDKIAENTVVGDVLPIQDEKMEVKSVGDPLPVQDKIAENIVVGDVLPIQDEKMEVKNVGDVLPIEDKKVEANITLSNILIIQGKKMGAKNVGDPLPVQDEIVQTIILENPVEDEKVKAKSVGDMLPTQDKTVKNSVLKKTFSIQDEKMEVKSIGDALAVQEKVEANIILDDTLPVQDKIIEKIILTKDSPFFSDVEEATAMEKPATPPQEGKIETITIKNKPTISISEEPSILLSSESISLSPNFVSNNDSSPQFFINKPPSSLKAATQLLKGFSRDRKSIKANIPVDTSQKAELSTASSEPAVSIPSTSDEQLVPPPLIDTPSLFPNSSNIKGLTGSKQDPLYVVIKARRFT</sequence>
<feature type="compositionally biased region" description="Polar residues" evidence="2">
    <location>
        <begin position="849"/>
        <end position="869"/>
    </location>
</feature>
<dbReference type="CDD" id="cd00104">
    <property type="entry name" value="KAZAL_FS"/>
    <property type="match status" value="3"/>
</dbReference>
<dbReference type="Pfam" id="PF00050">
    <property type="entry name" value="Kazal_1"/>
    <property type="match status" value="1"/>
</dbReference>
<organism evidence="4 5">
    <name type="scientific">Cardiosporidium cionae</name>
    <dbReference type="NCBI Taxonomy" id="476202"/>
    <lineage>
        <taxon>Eukaryota</taxon>
        <taxon>Sar</taxon>
        <taxon>Alveolata</taxon>
        <taxon>Apicomplexa</taxon>
        <taxon>Aconoidasida</taxon>
        <taxon>Nephromycida</taxon>
        <taxon>Cardiosporidium</taxon>
    </lineage>
</organism>
<gene>
    <name evidence="4" type="ORF">IE077_002395</name>
</gene>
<feature type="domain" description="Kazal-like" evidence="3">
    <location>
        <begin position="236"/>
        <end position="289"/>
    </location>
</feature>
<evidence type="ECO:0000256" key="2">
    <source>
        <dbReference type="SAM" id="MobiDB-lite"/>
    </source>
</evidence>
<reference evidence="4 5" key="1">
    <citation type="journal article" date="2020" name="bioRxiv">
        <title>Metabolic contributions of an alphaproteobacterial endosymbiont in the apicomplexan Cardiosporidium cionae.</title>
        <authorList>
            <person name="Hunter E.S."/>
            <person name="Paight C.J."/>
            <person name="Lane C.E."/>
        </authorList>
    </citation>
    <scope>NUCLEOTIDE SEQUENCE [LARGE SCALE GENOMIC DNA]</scope>
    <source>
        <strain evidence="4">ESH_2018</strain>
    </source>
</reference>
<dbReference type="InterPro" id="IPR002350">
    <property type="entry name" value="Kazal_dom"/>
</dbReference>
<evidence type="ECO:0000313" key="4">
    <source>
        <dbReference type="EMBL" id="KAF8821176.1"/>
    </source>
</evidence>